<gene>
    <name evidence="4" type="primary">rps11</name>
</gene>
<dbReference type="Gene3D" id="3.30.420.80">
    <property type="entry name" value="Ribosomal protein S11"/>
    <property type="match status" value="1"/>
</dbReference>
<reference evidence="4" key="1">
    <citation type="journal article" date="2019" name="PeerJ">
        <title>The inflated mitochondrial genomes of siphonous green algae reflect processes driving expansion of noncoding DNA and proliferation of introns.</title>
        <authorList>
            <person name="Repetti S.I."/>
            <person name="Jackson C.J."/>
            <person name="Judd L.M."/>
            <person name="Wick R.R."/>
            <person name="Holt K.E."/>
            <person name="Verbruggen H."/>
        </authorList>
    </citation>
    <scope>NUCLEOTIDE SEQUENCE</scope>
    <source>
        <strain evidence="4">SAG6.99</strain>
    </source>
</reference>
<dbReference type="PIRSF" id="PIRSF002131">
    <property type="entry name" value="Ribosomal_S11"/>
    <property type="match status" value="1"/>
</dbReference>
<keyword evidence="2 4" id="KW-0689">Ribosomal protein</keyword>
<dbReference type="Pfam" id="PF00411">
    <property type="entry name" value="Ribosomal_S11"/>
    <property type="match status" value="1"/>
</dbReference>
<dbReference type="InterPro" id="IPR001971">
    <property type="entry name" value="Ribosomal_uS11"/>
</dbReference>
<dbReference type="InterPro" id="IPR036967">
    <property type="entry name" value="Ribosomal_uS11_sf"/>
</dbReference>
<dbReference type="GO" id="GO:0005840">
    <property type="term" value="C:ribosome"/>
    <property type="evidence" value="ECO:0007669"/>
    <property type="project" value="UniProtKB-KW"/>
</dbReference>
<comment type="similarity">
    <text evidence="1">Belongs to the universal ribosomal protein uS11 family.</text>
</comment>
<evidence type="ECO:0000313" key="4">
    <source>
        <dbReference type="EMBL" id="QGQ62003.1"/>
    </source>
</evidence>
<dbReference type="GO" id="GO:0006412">
    <property type="term" value="P:translation"/>
    <property type="evidence" value="ECO:0007669"/>
    <property type="project" value="InterPro"/>
</dbReference>
<keyword evidence="3" id="KW-0687">Ribonucleoprotein</keyword>
<name>A0A650BXZ9_9CHLO</name>
<dbReference type="GeneID" id="42903393"/>
<sequence length="115" mass="12763">MSFSGFLHVKNTRNNTIATLTDLQGNAKFWMSGGRTGFKGSRKSTKYAAEIVAEKCALKAIDFGIYSVCVKLIGIGYGKQNIVRSIYRTGLKVKKIEDRTPVSFNGCRLPKKPRI</sequence>
<organism evidence="4">
    <name type="scientific">Ostreobium quekettii</name>
    <dbReference type="NCBI Taxonomy" id="121088"/>
    <lineage>
        <taxon>Eukaryota</taxon>
        <taxon>Viridiplantae</taxon>
        <taxon>Chlorophyta</taxon>
        <taxon>core chlorophytes</taxon>
        <taxon>Ulvophyceae</taxon>
        <taxon>TCBD clade</taxon>
        <taxon>Bryopsidales</taxon>
        <taxon>Ostreobineae</taxon>
        <taxon>Ostreobiaceae</taxon>
        <taxon>Ostreobium</taxon>
    </lineage>
</organism>
<geneLocation type="mitochondrion" evidence="4"/>
<keyword evidence="4" id="KW-0496">Mitochondrion</keyword>
<dbReference type="NCBIfam" id="NF003698">
    <property type="entry name" value="PRK05309.1"/>
    <property type="match status" value="1"/>
</dbReference>
<dbReference type="GO" id="GO:0003735">
    <property type="term" value="F:structural constituent of ribosome"/>
    <property type="evidence" value="ECO:0007669"/>
    <property type="project" value="InterPro"/>
</dbReference>
<protein>
    <submittedName>
        <fullName evidence="4">Ribosomal protein S11</fullName>
    </submittedName>
</protein>
<evidence type="ECO:0000256" key="3">
    <source>
        <dbReference type="ARBA" id="ARBA00023274"/>
    </source>
</evidence>
<dbReference type="PANTHER" id="PTHR11759">
    <property type="entry name" value="40S RIBOSOMAL PROTEIN S14/30S RIBOSOMAL PROTEIN S11"/>
    <property type="match status" value="1"/>
</dbReference>
<proteinExistence type="inferred from homology"/>
<dbReference type="HAMAP" id="MF_01310">
    <property type="entry name" value="Ribosomal_uS11"/>
    <property type="match status" value="1"/>
</dbReference>
<dbReference type="RefSeq" id="YP_009720791.1">
    <property type="nucleotide sequence ID" value="NC_045361.1"/>
</dbReference>
<dbReference type="SUPFAM" id="SSF53137">
    <property type="entry name" value="Translational machinery components"/>
    <property type="match status" value="1"/>
</dbReference>
<dbReference type="GO" id="GO:1990904">
    <property type="term" value="C:ribonucleoprotein complex"/>
    <property type="evidence" value="ECO:0007669"/>
    <property type="project" value="UniProtKB-KW"/>
</dbReference>
<evidence type="ECO:0000256" key="1">
    <source>
        <dbReference type="ARBA" id="ARBA00006194"/>
    </source>
</evidence>
<accession>A0A650BXZ9</accession>
<dbReference type="EMBL" id="MN514984">
    <property type="protein sequence ID" value="QGQ62003.1"/>
    <property type="molecule type" value="Genomic_DNA"/>
</dbReference>
<dbReference type="AlphaFoldDB" id="A0A650BXZ9"/>
<evidence type="ECO:0000256" key="2">
    <source>
        <dbReference type="ARBA" id="ARBA00022980"/>
    </source>
</evidence>